<dbReference type="PANTHER" id="PTHR43547:SF2">
    <property type="entry name" value="HYBRID SIGNAL TRANSDUCTION HISTIDINE KINASE C"/>
    <property type="match status" value="1"/>
</dbReference>
<dbReference type="GO" id="GO:0000155">
    <property type="term" value="F:phosphorelay sensor kinase activity"/>
    <property type="evidence" value="ECO:0007669"/>
    <property type="project" value="TreeGrafter"/>
</dbReference>
<dbReference type="Pfam" id="PF00072">
    <property type="entry name" value="Response_reg"/>
    <property type="match status" value="1"/>
</dbReference>
<evidence type="ECO:0000313" key="8">
    <source>
        <dbReference type="EMBL" id="RAJ29263.1"/>
    </source>
</evidence>
<evidence type="ECO:0000256" key="1">
    <source>
        <dbReference type="ARBA" id="ARBA00022553"/>
    </source>
</evidence>
<dbReference type="SMART" id="SM00448">
    <property type="entry name" value="REC"/>
    <property type="match status" value="1"/>
</dbReference>
<dbReference type="OrthoDB" id="9809670at2"/>
<accession>A0A327SNX8</accession>
<dbReference type="InterPro" id="IPR020449">
    <property type="entry name" value="Tscrpt_reg_AraC-type_HTH"/>
</dbReference>
<dbReference type="Gene3D" id="3.40.50.2300">
    <property type="match status" value="1"/>
</dbReference>
<reference evidence="8 9" key="1">
    <citation type="submission" date="2018-06" db="EMBL/GenBank/DDBJ databases">
        <title>Genomic Encyclopedia of Archaeal and Bacterial Type Strains, Phase II (KMG-II): from individual species to whole genera.</title>
        <authorList>
            <person name="Goeker M."/>
        </authorList>
    </citation>
    <scope>NUCLEOTIDE SEQUENCE [LARGE SCALE GENOMIC DNA]</scope>
    <source>
        <strain evidence="8 9">DSM 14825</strain>
    </source>
</reference>
<dbReference type="PROSITE" id="PS50110">
    <property type="entry name" value="RESPONSE_REGULATORY"/>
    <property type="match status" value="1"/>
</dbReference>
<evidence type="ECO:0000256" key="2">
    <source>
        <dbReference type="ARBA" id="ARBA00023015"/>
    </source>
</evidence>
<keyword evidence="3" id="KW-0238">DNA-binding</keyword>
<keyword evidence="4" id="KW-0804">Transcription</keyword>
<dbReference type="CDD" id="cd17574">
    <property type="entry name" value="REC_OmpR"/>
    <property type="match status" value="1"/>
</dbReference>
<evidence type="ECO:0000256" key="5">
    <source>
        <dbReference type="PROSITE-ProRule" id="PRU00169"/>
    </source>
</evidence>
<feature type="domain" description="Response regulatory" evidence="7">
    <location>
        <begin position="20"/>
        <end position="135"/>
    </location>
</feature>
<dbReference type="Pfam" id="PF12833">
    <property type="entry name" value="HTH_18"/>
    <property type="match status" value="1"/>
</dbReference>
<keyword evidence="1 5" id="KW-0597">Phosphoprotein</keyword>
<keyword evidence="2" id="KW-0805">Transcription regulation</keyword>
<dbReference type="PRINTS" id="PR00032">
    <property type="entry name" value="HTHARAC"/>
</dbReference>
<dbReference type="InterPro" id="IPR009057">
    <property type="entry name" value="Homeodomain-like_sf"/>
</dbReference>
<dbReference type="InterPro" id="IPR001789">
    <property type="entry name" value="Sig_transdc_resp-reg_receiver"/>
</dbReference>
<proteinExistence type="predicted"/>
<feature type="modified residue" description="4-aspartylphosphate" evidence="5">
    <location>
        <position position="68"/>
    </location>
</feature>
<dbReference type="SUPFAM" id="SSF52172">
    <property type="entry name" value="CheY-like"/>
    <property type="match status" value="1"/>
</dbReference>
<gene>
    <name evidence="8" type="ORF">LY11_02968</name>
</gene>
<dbReference type="InterPro" id="IPR018060">
    <property type="entry name" value="HTH_AraC"/>
</dbReference>
<protein>
    <submittedName>
        <fullName evidence="8">Helix-turn-helix protein</fullName>
    </submittedName>
</protein>
<evidence type="ECO:0000313" key="9">
    <source>
        <dbReference type="Proteomes" id="UP000249754"/>
    </source>
</evidence>
<organism evidence="8 9">
    <name type="scientific">Pedobacter cryoconitis</name>
    <dbReference type="NCBI Taxonomy" id="188932"/>
    <lineage>
        <taxon>Bacteria</taxon>
        <taxon>Pseudomonadati</taxon>
        <taxon>Bacteroidota</taxon>
        <taxon>Sphingobacteriia</taxon>
        <taxon>Sphingobacteriales</taxon>
        <taxon>Sphingobacteriaceae</taxon>
        <taxon>Pedobacter</taxon>
    </lineage>
</organism>
<dbReference type="PROSITE" id="PS00041">
    <property type="entry name" value="HTH_ARAC_FAMILY_1"/>
    <property type="match status" value="1"/>
</dbReference>
<name>A0A327SNX8_9SPHI</name>
<dbReference type="PANTHER" id="PTHR43547">
    <property type="entry name" value="TWO-COMPONENT HISTIDINE KINASE"/>
    <property type="match status" value="1"/>
</dbReference>
<dbReference type="SUPFAM" id="SSF46689">
    <property type="entry name" value="Homeodomain-like"/>
    <property type="match status" value="1"/>
</dbReference>
<dbReference type="AlphaFoldDB" id="A0A327SNX8"/>
<feature type="domain" description="HTH araC/xylS-type" evidence="6">
    <location>
        <begin position="167"/>
        <end position="266"/>
    </location>
</feature>
<dbReference type="GO" id="GO:0003700">
    <property type="term" value="F:DNA-binding transcription factor activity"/>
    <property type="evidence" value="ECO:0007669"/>
    <property type="project" value="InterPro"/>
</dbReference>
<dbReference type="STRING" id="188932.AY601_2202"/>
<dbReference type="SMART" id="SM00342">
    <property type="entry name" value="HTH_ARAC"/>
    <property type="match status" value="1"/>
</dbReference>
<dbReference type="GO" id="GO:0043565">
    <property type="term" value="F:sequence-specific DNA binding"/>
    <property type="evidence" value="ECO:0007669"/>
    <property type="project" value="InterPro"/>
</dbReference>
<dbReference type="Proteomes" id="UP000249754">
    <property type="component" value="Unassembled WGS sequence"/>
</dbReference>
<evidence type="ECO:0000259" key="7">
    <source>
        <dbReference type="PROSITE" id="PS50110"/>
    </source>
</evidence>
<dbReference type="RefSeq" id="WP_111634423.1">
    <property type="nucleotide sequence ID" value="NZ_QLLR01000014.1"/>
</dbReference>
<dbReference type="EMBL" id="QLLR01000014">
    <property type="protein sequence ID" value="RAJ29263.1"/>
    <property type="molecule type" value="Genomic_DNA"/>
</dbReference>
<evidence type="ECO:0000256" key="3">
    <source>
        <dbReference type="ARBA" id="ARBA00023125"/>
    </source>
</evidence>
<dbReference type="InterPro" id="IPR011006">
    <property type="entry name" value="CheY-like_superfamily"/>
</dbReference>
<dbReference type="InterPro" id="IPR018062">
    <property type="entry name" value="HTH_AraC-typ_CS"/>
</dbReference>
<evidence type="ECO:0000259" key="6">
    <source>
        <dbReference type="PROSITE" id="PS01124"/>
    </source>
</evidence>
<sequence length="275" mass="30829">MEKDLNFASNTADQNQEKPVVLLVDDHEEILDFIADDLSEKFKILIASNGIEGLAILEKEIVHLVISDVMMPEMDGFEFCKRIKSGIAFSHIPVILLTAKNSLQSKIEGLELGADVYIEKPFSPEFLQVQAASLIANRNKIKAYFSSSPLLHIKSLAYSKADELFLKKIQITIDQAISNPQLDVDLLTDHMNMSRPTLYRKIKSISNLSPNELINLARLKKAAELLNEGVLKIYEIAEMVGYSSQTHFGRIFAKQFGMSPTDYAASMHANQKKKV</sequence>
<dbReference type="PROSITE" id="PS01124">
    <property type="entry name" value="HTH_ARAC_FAMILY_2"/>
    <property type="match status" value="1"/>
</dbReference>
<comment type="caution">
    <text evidence="8">The sequence shown here is derived from an EMBL/GenBank/DDBJ whole genome shotgun (WGS) entry which is preliminary data.</text>
</comment>
<evidence type="ECO:0000256" key="4">
    <source>
        <dbReference type="ARBA" id="ARBA00023163"/>
    </source>
</evidence>
<dbReference type="Gene3D" id="1.10.10.60">
    <property type="entry name" value="Homeodomain-like"/>
    <property type="match status" value="1"/>
</dbReference>